<dbReference type="InterPro" id="IPR007451">
    <property type="entry name" value="HflD"/>
</dbReference>
<sequence length="209" mass="22963">MLQSTRNQAIALAGLSQAIDLVQQVAKTGEPDEAAMATSIASTLKVDAASTEDVYGGLKNLRPGLEILRRQLGAQGQIDPEHARYSAQLMLLQGKLSASTEARKRVRAGVERAAAIARDQGVLDETVLEILADTYHEHISPLGPKIIITGERRHLSERSNACRIRALLLAGIRSALLWRQCGGARWKFLFNRKRLLHEVDSLLREINAD</sequence>
<evidence type="ECO:0000313" key="6">
    <source>
        <dbReference type="Proteomes" id="UP001321825"/>
    </source>
</evidence>
<dbReference type="HAMAP" id="MF_00695">
    <property type="entry name" value="HflD_protein"/>
    <property type="match status" value="1"/>
</dbReference>
<comment type="similarity">
    <text evidence="4">Belongs to the HflD family.</text>
</comment>
<protein>
    <recommendedName>
        <fullName evidence="4">High frequency lysogenization protein HflD homolog</fullName>
    </recommendedName>
</protein>
<dbReference type="PANTHER" id="PTHR38100">
    <property type="entry name" value="HIGH FREQUENCY LYSOGENIZATION PROTEIN HFLD"/>
    <property type="match status" value="1"/>
</dbReference>
<dbReference type="Gene3D" id="1.10.3890.10">
    <property type="entry name" value="HflD-like"/>
    <property type="match status" value="1"/>
</dbReference>
<accession>A0AAU9BTP8</accession>
<dbReference type="GO" id="GO:0005886">
    <property type="term" value="C:plasma membrane"/>
    <property type="evidence" value="ECO:0007669"/>
    <property type="project" value="UniProtKB-SubCell"/>
</dbReference>
<dbReference type="GO" id="GO:0005737">
    <property type="term" value="C:cytoplasm"/>
    <property type="evidence" value="ECO:0007669"/>
    <property type="project" value="UniProtKB-SubCell"/>
</dbReference>
<name>A0AAU9BTP8_9GAMM</name>
<keyword evidence="2 4" id="KW-0963">Cytoplasm</keyword>
<evidence type="ECO:0000256" key="2">
    <source>
        <dbReference type="ARBA" id="ARBA00022490"/>
    </source>
</evidence>
<evidence type="ECO:0000256" key="3">
    <source>
        <dbReference type="ARBA" id="ARBA00023136"/>
    </source>
</evidence>
<reference evidence="6" key="1">
    <citation type="journal article" date="2024" name="Int. J. Syst. Evol. Microbiol.">
        <title>Methylomarinovum tepidoasis sp. nov., a moderately thermophilic methanotroph of the family Methylothermaceae isolated from a deep-sea hydrothermal field.</title>
        <authorList>
            <person name="Hirayama H."/>
            <person name="Takaki Y."/>
            <person name="Abe M."/>
            <person name="Miyazaki M."/>
            <person name="Uematsu K."/>
            <person name="Matsui Y."/>
            <person name="Takai K."/>
        </authorList>
    </citation>
    <scope>NUCLEOTIDE SEQUENCE [LARGE SCALE GENOMIC DNA]</scope>
    <source>
        <strain evidence="6">IT-9</strain>
    </source>
</reference>
<gene>
    <name evidence="4" type="primary">hflD</name>
    <name evidence="5" type="ORF">MIT9_P1879</name>
</gene>
<dbReference type="PANTHER" id="PTHR38100:SF1">
    <property type="entry name" value="HIGH FREQUENCY LYSOGENIZATION PROTEIN HFLD"/>
    <property type="match status" value="1"/>
</dbReference>
<dbReference type="InterPro" id="IPR035932">
    <property type="entry name" value="HflD-like_sf"/>
</dbReference>
<comment type="subcellular location">
    <subcellularLocation>
        <location evidence="4">Cytoplasm</location>
    </subcellularLocation>
    <subcellularLocation>
        <location evidence="4">Cell membrane</location>
        <topology evidence="4">Peripheral membrane protein</topology>
        <orientation evidence="4">Cytoplasmic side</orientation>
    </subcellularLocation>
</comment>
<dbReference type="Pfam" id="PF04356">
    <property type="entry name" value="DUF489"/>
    <property type="match status" value="1"/>
</dbReference>
<dbReference type="NCBIfam" id="NF001246">
    <property type="entry name" value="PRK00218.1-2"/>
    <property type="match status" value="1"/>
</dbReference>
<evidence type="ECO:0000313" key="5">
    <source>
        <dbReference type="EMBL" id="BCX82293.1"/>
    </source>
</evidence>
<proteinExistence type="inferred from homology"/>
<dbReference type="SUPFAM" id="SSF101322">
    <property type="entry name" value="YcfC-like"/>
    <property type="match status" value="1"/>
</dbReference>
<dbReference type="RefSeq" id="WP_317704698.1">
    <property type="nucleotide sequence ID" value="NZ_AP024714.1"/>
</dbReference>
<dbReference type="AlphaFoldDB" id="A0AAU9BTP8"/>
<keyword evidence="6" id="KW-1185">Reference proteome</keyword>
<keyword evidence="1 4" id="KW-1003">Cell membrane</keyword>
<dbReference type="Proteomes" id="UP001321825">
    <property type="component" value="Chromosome"/>
</dbReference>
<dbReference type="EMBL" id="AP024714">
    <property type="protein sequence ID" value="BCX82293.1"/>
    <property type="molecule type" value="Genomic_DNA"/>
</dbReference>
<keyword evidence="3 4" id="KW-0472">Membrane</keyword>
<organism evidence="5 6">
    <name type="scientific">Methylomarinovum caldicuralii</name>
    <dbReference type="NCBI Taxonomy" id="438856"/>
    <lineage>
        <taxon>Bacteria</taxon>
        <taxon>Pseudomonadati</taxon>
        <taxon>Pseudomonadota</taxon>
        <taxon>Gammaproteobacteria</taxon>
        <taxon>Methylococcales</taxon>
        <taxon>Methylothermaceae</taxon>
        <taxon>Methylomarinovum</taxon>
    </lineage>
</organism>
<evidence type="ECO:0000256" key="1">
    <source>
        <dbReference type="ARBA" id="ARBA00022475"/>
    </source>
</evidence>
<evidence type="ECO:0000256" key="4">
    <source>
        <dbReference type="HAMAP-Rule" id="MF_00695"/>
    </source>
</evidence>
<dbReference type="KEGG" id="mcau:MIT9_P1879"/>